<evidence type="ECO:0000256" key="9">
    <source>
        <dbReference type="ARBA" id="ARBA00029803"/>
    </source>
</evidence>
<gene>
    <name evidence="11" type="ORF">EGW08_006443</name>
</gene>
<keyword evidence="2" id="KW-0489">Methyltransferase</keyword>
<reference evidence="11 12" key="1">
    <citation type="submission" date="2019-01" db="EMBL/GenBank/DDBJ databases">
        <title>A draft genome assembly of the solar-powered sea slug Elysia chlorotica.</title>
        <authorList>
            <person name="Cai H."/>
            <person name="Li Q."/>
            <person name="Fang X."/>
            <person name="Li J."/>
            <person name="Curtis N.E."/>
            <person name="Altenburger A."/>
            <person name="Shibata T."/>
            <person name="Feng M."/>
            <person name="Maeda T."/>
            <person name="Schwartz J.A."/>
            <person name="Shigenobu S."/>
            <person name="Lundholm N."/>
            <person name="Nishiyama T."/>
            <person name="Yang H."/>
            <person name="Hasebe M."/>
            <person name="Li S."/>
            <person name="Pierce S.K."/>
            <person name="Wang J."/>
        </authorList>
    </citation>
    <scope>NUCLEOTIDE SEQUENCE [LARGE SCALE GENOMIC DNA]</scope>
    <source>
        <strain evidence="11">EC2010</strain>
        <tissue evidence="11">Whole organism of an adult</tissue>
    </source>
</reference>
<dbReference type="Gene3D" id="3.40.1280.30">
    <property type="match status" value="1"/>
</dbReference>
<feature type="domain" description="SAM-dependent MTase TRM10-type" evidence="10">
    <location>
        <begin position="203"/>
        <end position="397"/>
    </location>
</feature>
<keyword evidence="6" id="KW-0809">Transit peptide</keyword>
<dbReference type="GO" id="GO:0005654">
    <property type="term" value="C:nucleoplasm"/>
    <property type="evidence" value="ECO:0007669"/>
    <property type="project" value="TreeGrafter"/>
</dbReference>
<dbReference type="OrthoDB" id="6134801at2759"/>
<evidence type="ECO:0000256" key="8">
    <source>
        <dbReference type="ARBA" id="ARBA00023128"/>
    </source>
</evidence>
<dbReference type="GO" id="GO:0005739">
    <property type="term" value="C:mitochondrion"/>
    <property type="evidence" value="ECO:0007669"/>
    <property type="project" value="UniProtKB-SubCell"/>
</dbReference>
<dbReference type="GO" id="GO:0008168">
    <property type="term" value="F:methyltransferase activity"/>
    <property type="evidence" value="ECO:0007669"/>
    <property type="project" value="UniProtKB-KW"/>
</dbReference>
<evidence type="ECO:0000256" key="1">
    <source>
        <dbReference type="ARBA" id="ARBA00004173"/>
    </source>
</evidence>
<dbReference type="InterPro" id="IPR025812">
    <property type="entry name" value="Trm10_C_MTase_dom"/>
</dbReference>
<dbReference type="GO" id="GO:0097745">
    <property type="term" value="P:mitochondrial tRNA 5'-end processing"/>
    <property type="evidence" value="ECO:0007669"/>
    <property type="project" value="TreeGrafter"/>
</dbReference>
<dbReference type="PANTHER" id="PTHR13563">
    <property type="entry name" value="TRNA (GUANINE-9-) METHYLTRANSFERASE"/>
    <property type="match status" value="1"/>
</dbReference>
<dbReference type="PANTHER" id="PTHR13563:SF5">
    <property type="entry name" value="TRNA METHYLTRANSFERASE 10 HOMOLOG C"/>
    <property type="match status" value="1"/>
</dbReference>
<keyword evidence="7" id="KW-0175">Coiled coil</keyword>
<dbReference type="PROSITE" id="PS51675">
    <property type="entry name" value="SAM_MT_TRM10"/>
    <property type="match status" value="1"/>
</dbReference>
<keyword evidence="5" id="KW-0819">tRNA processing</keyword>
<keyword evidence="8" id="KW-0496">Mitochondrion</keyword>
<keyword evidence="4" id="KW-0949">S-adenosyl-L-methionine</keyword>
<dbReference type="STRING" id="188477.A0A3S0ZXY5"/>
<evidence type="ECO:0000313" key="12">
    <source>
        <dbReference type="Proteomes" id="UP000271974"/>
    </source>
</evidence>
<evidence type="ECO:0000256" key="2">
    <source>
        <dbReference type="ARBA" id="ARBA00022603"/>
    </source>
</evidence>
<dbReference type="EMBL" id="RQTK01000159">
    <property type="protein sequence ID" value="RUS85814.1"/>
    <property type="molecule type" value="Genomic_DNA"/>
</dbReference>
<dbReference type="GO" id="GO:0070131">
    <property type="term" value="P:positive regulation of mitochondrial translation"/>
    <property type="evidence" value="ECO:0007669"/>
    <property type="project" value="TreeGrafter"/>
</dbReference>
<dbReference type="InterPro" id="IPR038459">
    <property type="entry name" value="MT_TRM10-typ_sf"/>
</dbReference>
<protein>
    <recommendedName>
        <fullName evidence="9">RNA (guanine-9-)-methyltransferase domain-containing protein 1</fullName>
    </recommendedName>
</protein>
<evidence type="ECO:0000256" key="7">
    <source>
        <dbReference type="ARBA" id="ARBA00023054"/>
    </source>
</evidence>
<comment type="caution">
    <text evidence="11">The sequence shown here is derived from an EMBL/GenBank/DDBJ whole genome shotgun (WGS) entry which is preliminary data.</text>
</comment>
<evidence type="ECO:0000256" key="3">
    <source>
        <dbReference type="ARBA" id="ARBA00022679"/>
    </source>
</evidence>
<dbReference type="InterPro" id="IPR028564">
    <property type="entry name" value="MT_TRM10-typ"/>
</dbReference>
<keyword evidence="12" id="KW-1185">Reference proteome</keyword>
<organism evidence="11 12">
    <name type="scientific">Elysia chlorotica</name>
    <name type="common">Eastern emerald elysia</name>
    <name type="synonym">Sea slug</name>
    <dbReference type="NCBI Taxonomy" id="188477"/>
    <lineage>
        <taxon>Eukaryota</taxon>
        <taxon>Metazoa</taxon>
        <taxon>Spiralia</taxon>
        <taxon>Lophotrochozoa</taxon>
        <taxon>Mollusca</taxon>
        <taxon>Gastropoda</taxon>
        <taxon>Heterobranchia</taxon>
        <taxon>Euthyneura</taxon>
        <taxon>Panpulmonata</taxon>
        <taxon>Sacoglossa</taxon>
        <taxon>Placobranchoidea</taxon>
        <taxon>Plakobranchidae</taxon>
        <taxon>Elysia</taxon>
    </lineage>
</organism>
<accession>A0A3S0ZXY5</accession>
<dbReference type="CDD" id="cd18102">
    <property type="entry name" value="Trm10_MRRP1"/>
    <property type="match status" value="1"/>
</dbReference>
<dbReference type="GO" id="GO:0000049">
    <property type="term" value="F:tRNA binding"/>
    <property type="evidence" value="ECO:0007669"/>
    <property type="project" value="TreeGrafter"/>
</dbReference>
<keyword evidence="3" id="KW-0808">Transferase</keyword>
<proteinExistence type="predicted"/>
<evidence type="ECO:0000313" key="11">
    <source>
        <dbReference type="EMBL" id="RUS85814.1"/>
    </source>
</evidence>
<dbReference type="AlphaFoldDB" id="A0A3S0ZXY5"/>
<evidence type="ECO:0000259" key="10">
    <source>
        <dbReference type="PROSITE" id="PS51675"/>
    </source>
</evidence>
<dbReference type="Proteomes" id="UP000271974">
    <property type="component" value="Unassembled WGS sequence"/>
</dbReference>
<name>A0A3S0ZXY5_ELYCH</name>
<evidence type="ECO:0000256" key="6">
    <source>
        <dbReference type="ARBA" id="ARBA00022946"/>
    </source>
</evidence>
<comment type="subcellular location">
    <subcellularLocation>
        <location evidence="1">Mitochondrion</location>
    </subcellularLocation>
</comment>
<evidence type="ECO:0000256" key="4">
    <source>
        <dbReference type="ARBA" id="ARBA00022691"/>
    </source>
</evidence>
<dbReference type="GO" id="GO:0032259">
    <property type="term" value="P:methylation"/>
    <property type="evidence" value="ECO:0007669"/>
    <property type="project" value="UniProtKB-KW"/>
</dbReference>
<evidence type="ECO:0000256" key="5">
    <source>
        <dbReference type="ARBA" id="ARBA00022694"/>
    </source>
</evidence>
<dbReference type="InterPro" id="IPR007356">
    <property type="entry name" value="tRNA_m1G_MeTrfase_euk"/>
</dbReference>
<sequence length="398" mass="45806">MLPTVSRLLSKRFKLSGRYFCSKSKIKISFPWFAREICNGLTYCKHAQLYSTLKQSVVHDLCADIQLSELKAKHKCEAESFSLADAVQAEVDQRLNQAIQQLDEQQLRFLKIVQLEHSFLFSEGYSIPAPEDLTNRNWLEAMTMSSMDERLAYYCNLEQIAKKRKIEREKRMEQVGAESDTDGENSESIFLQSLTSLQKERLMNYRLASAMLHSGYLVIDLGFDEHQLSIDIDPLVSQIWNLYLLNGANPDPFHLIFTNCDFTGPVYRHLLLNCMVNVDFVMATFTEKSHTDILPSENLVYLSSQSKEHLTVFDTNKTYILGAYHDPLVRKKLSFAKARQENLLCQKLPIDQHVKWAHQAHKDLDLDSMVGILLSVRDDGQWKKAFVSVVPMLVNQKV</sequence>